<keyword evidence="1" id="KW-0472">Membrane</keyword>
<dbReference type="Proteomes" id="UP000270094">
    <property type="component" value="Unassembled WGS sequence"/>
</dbReference>
<keyword evidence="3" id="KW-1185">Reference proteome</keyword>
<proteinExistence type="predicted"/>
<name>A0A3P7JHT8_STRVU</name>
<evidence type="ECO:0000313" key="3">
    <source>
        <dbReference type="Proteomes" id="UP000270094"/>
    </source>
</evidence>
<keyword evidence="1" id="KW-0812">Transmembrane</keyword>
<evidence type="ECO:0000313" key="2">
    <source>
        <dbReference type="EMBL" id="VDM77844.1"/>
    </source>
</evidence>
<organism evidence="2 3">
    <name type="scientific">Strongylus vulgaris</name>
    <name type="common">Blood worm</name>
    <dbReference type="NCBI Taxonomy" id="40348"/>
    <lineage>
        <taxon>Eukaryota</taxon>
        <taxon>Metazoa</taxon>
        <taxon>Ecdysozoa</taxon>
        <taxon>Nematoda</taxon>
        <taxon>Chromadorea</taxon>
        <taxon>Rhabditida</taxon>
        <taxon>Rhabditina</taxon>
        <taxon>Rhabditomorpha</taxon>
        <taxon>Strongyloidea</taxon>
        <taxon>Strongylidae</taxon>
        <taxon>Strongylus</taxon>
    </lineage>
</organism>
<gene>
    <name evidence="2" type="ORF">SVUK_LOCUS12842</name>
</gene>
<reference evidence="2 3" key="1">
    <citation type="submission" date="2018-11" db="EMBL/GenBank/DDBJ databases">
        <authorList>
            <consortium name="Pathogen Informatics"/>
        </authorList>
    </citation>
    <scope>NUCLEOTIDE SEQUENCE [LARGE SCALE GENOMIC DNA]</scope>
</reference>
<feature type="transmembrane region" description="Helical" evidence="1">
    <location>
        <begin position="27"/>
        <end position="47"/>
    </location>
</feature>
<protein>
    <submittedName>
        <fullName evidence="2">Uncharacterized protein</fullName>
    </submittedName>
</protein>
<dbReference type="EMBL" id="UYYB01100306">
    <property type="protein sequence ID" value="VDM77844.1"/>
    <property type="molecule type" value="Genomic_DNA"/>
</dbReference>
<accession>A0A3P7JHT8</accession>
<sequence length="124" mass="13973">MVCLLSLVPFKNFTSFAITGKTYLSDVIVGCAMMILSFACLWAYSVILRVSFISANFNTILPSPRSLSCCLDNLERWRNAQDGFIQIDVLVGNLRCNSVFSSFYYRNIHSLPLDLQPWSCEGNV</sequence>
<evidence type="ECO:0000256" key="1">
    <source>
        <dbReference type="SAM" id="Phobius"/>
    </source>
</evidence>
<dbReference type="AlphaFoldDB" id="A0A3P7JHT8"/>
<keyword evidence="1" id="KW-1133">Transmembrane helix</keyword>